<protein>
    <submittedName>
        <fullName evidence="4">Prolyl oligopeptidase family serine peptidase</fullName>
    </submittedName>
</protein>
<feature type="domain" description="Peptidase S9 prolyl oligopeptidase catalytic" evidence="3">
    <location>
        <begin position="397"/>
        <end position="604"/>
    </location>
</feature>
<dbReference type="Proteomes" id="UP001271769">
    <property type="component" value="Unassembled WGS sequence"/>
</dbReference>
<dbReference type="InterPro" id="IPR011042">
    <property type="entry name" value="6-blade_b-propeller_TolB-like"/>
</dbReference>
<dbReference type="Gene3D" id="2.120.10.30">
    <property type="entry name" value="TolB, C-terminal domain"/>
    <property type="match status" value="1"/>
</dbReference>
<evidence type="ECO:0000313" key="4">
    <source>
        <dbReference type="EMBL" id="MDY0871216.1"/>
    </source>
</evidence>
<comment type="caution">
    <text evidence="4">The sequence shown here is derived from an EMBL/GenBank/DDBJ whole genome shotgun (WGS) entry which is preliminary data.</text>
</comment>
<gene>
    <name evidence="4" type="ORF">SMD31_04765</name>
</gene>
<dbReference type="SUPFAM" id="SSF69304">
    <property type="entry name" value="Tricorn protease N-terminal domain"/>
    <property type="match status" value="1"/>
</dbReference>
<evidence type="ECO:0000256" key="1">
    <source>
        <dbReference type="ARBA" id="ARBA00022801"/>
    </source>
</evidence>
<proteinExistence type="predicted"/>
<evidence type="ECO:0000256" key="2">
    <source>
        <dbReference type="ARBA" id="ARBA00022825"/>
    </source>
</evidence>
<keyword evidence="2" id="KW-0720">Serine protease</keyword>
<dbReference type="InterPro" id="IPR011659">
    <property type="entry name" value="WD40"/>
</dbReference>
<dbReference type="Gene3D" id="3.40.50.1820">
    <property type="entry name" value="alpha/beta hydrolase"/>
    <property type="match status" value="1"/>
</dbReference>
<keyword evidence="5" id="KW-1185">Reference proteome</keyword>
<dbReference type="PANTHER" id="PTHR42776">
    <property type="entry name" value="SERINE PEPTIDASE S9 FAMILY MEMBER"/>
    <property type="match status" value="1"/>
</dbReference>
<organism evidence="4 5">
    <name type="scientific">Dongia rigui</name>
    <dbReference type="NCBI Taxonomy" id="940149"/>
    <lineage>
        <taxon>Bacteria</taxon>
        <taxon>Pseudomonadati</taxon>
        <taxon>Pseudomonadota</taxon>
        <taxon>Alphaproteobacteria</taxon>
        <taxon>Rhodospirillales</taxon>
        <taxon>Dongiaceae</taxon>
        <taxon>Dongia</taxon>
    </lineage>
</organism>
<dbReference type="InterPro" id="IPR029058">
    <property type="entry name" value="AB_hydrolase_fold"/>
</dbReference>
<evidence type="ECO:0000259" key="3">
    <source>
        <dbReference type="Pfam" id="PF00326"/>
    </source>
</evidence>
<dbReference type="EMBL" id="JAXCLX010000001">
    <property type="protein sequence ID" value="MDY0871216.1"/>
    <property type="molecule type" value="Genomic_DNA"/>
</dbReference>
<keyword evidence="1" id="KW-0378">Hydrolase</keyword>
<dbReference type="SUPFAM" id="SSF53474">
    <property type="entry name" value="alpha/beta-Hydrolases"/>
    <property type="match status" value="1"/>
</dbReference>
<dbReference type="InterPro" id="IPR001375">
    <property type="entry name" value="Peptidase_S9_cat"/>
</dbReference>
<evidence type="ECO:0000313" key="5">
    <source>
        <dbReference type="Proteomes" id="UP001271769"/>
    </source>
</evidence>
<sequence length="605" mass="66548">MTSRFADLAALWSRYPIIGSPHVSADGNWLAWSWTGLADTANVWIVPTDGSAAPRQLTDGTDHFNVNGIASDGSRLIVAQSRGSNEHDRLFLLTRESGELQPLTPEQSDHYVFGGSFHPDGRSILYTADVDYASGKTTAGSWLYVQDLATGTRRVIARALSMVERAPEISHDGRRVLYHRGDLHPAGTQVWMAHWDGSDDRLLFSAGDRFRAYGHWLDDARLLIQAETETHARIGVLDLERGDIRWLVDDPARNIENVVVGHGGHQAMLCEVNAARLMPRLLDFESGRETPLPQMGVSLLPLQQHPGGDWIFEAYRSTAPHAFWRIGPAGSNVQSLAVSAAEGAPRDFAAAQDFRWASRDGIPVQGWLYEPAGASRGLVVWVHGGPTWHSEDWVNPVVQFLVAAGFTVLDPNYRGSTGFGIPFREAIKQDGWGGREQEDIRAGIEALIAAGKARTGRIGVAGLSYGGYSSWVAITRFSDLVDAACAICGMYELGIDYRNTEMPHGRAYSEEMMGGTPEEFPERYFNASPRNFVDRIKGRLMIVHGLADSNVSPANTDMAVKDLDARGIPYRLLTFPDEGHGIYKAGNRARWLTEMADFFADAFGP</sequence>
<accession>A0ABU5DXB6</accession>
<dbReference type="Pfam" id="PF07676">
    <property type="entry name" value="PD40"/>
    <property type="match status" value="1"/>
</dbReference>
<keyword evidence="2" id="KW-0645">Protease</keyword>
<dbReference type="Pfam" id="PF00326">
    <property type="entry name" value="Peptidase_S9"/>
    <property type="match status" value="1"/>
</dbReference>
<dbReference type="RefSeq" id="WP_320499582.1">
    <property type="nucleotide sequence ID" value="NZ_JAXCLX010000001.1"/>
</dbReference>
<dbReference type="PANTHER" id="PTHR42776:SF27">
    <property type="entry name" value="DIPEPTIDYL PEPTIDASE FAMILY MEMBER 6"/>
    <property type="match status" value="1"/>
</dbReference>
<name>A0ABU5DXB6_9PROT</name>
<reference evidence="4 5" key="1">
    <citation type="journal article" date="2013" name="Antonie Van Leeuwenhoek">
        <title>Dongia rigui sp. nov., isolated from freshwater of a large wetland in Korea.</title>
        <authorList>
            <person name="Baik K.S."/>
            <person name="Hwang Y.M."/>
            <person name="Choi J.S."/>
            <person name="Kwon J."/>
            <person name="Seong C.N."/>
        </authorList>
    </citation>
    <scope>NUCLEOTIDE SEQUENCE [LARGE SCALE GENOMIC DNA]</scope>
    <source>
        <strain evidence="4 5">04SU4-P</strain>
    </source>
</reference>